<feature type="transmembrane region" description="Helical" evidence="1">
    <location>
        <begin position="74"/>
        <end position="99"/>
    </location>
</feature>
<evidence type="ECO:0008006" key="4">
    <source>
        <dbReference type="Google" id="ProtNLM"/>
    </source>
</evidence>
<evidence type="ECO:0000313" key="2">
    <source>
        <dbReference type="EMBL" id="GHI14876.1"/>
    </source>
</evidence>
<reference evidence="3" key="1">
    <citation type="submission" date="2020-09" db="EMBL/GenBank/DDBJ databases">
        <title>Whole genome shotgun sequence of Streptomyces cinnamonensis NBRC 15873.</title>
        <authorList>
            <person name="Komaki H."/>
            <person name="Tamura T."/>
        </authorList>
    </citation>
    <scope>NUCLEOTIDE SEQUENCE [LARGE SCALE GENOMIC DNA]</scope>
    <source>
        <strain evidence="3">NBRC 15873</strain>
    </source>
</reference>
<accession>A0ABQ3NQ33</accession>
<comment type="caution">
    <text evidence="2">The sequence shown here is derived from an EMBL/GenBank/DDBJ whole genome shotgun (WGS) entry which is preliminary data.</text>
</comment>
<evidence type="ECO:0000256" key="1">
    <source>
        <dbReference type="SAM" id="Phobius"/>
    </source>
</evidence>
<evidence type="ECO:0000313" key="3">
    <source>
        <dbReference type="Proteomes" id="UP000660554"/>
    </source>
</evidence>
<feature type="transmembrane region" description="Helical" evidence="1">
    <location>
        <begin position="27"/>
        <end position="54"/>
    </location>
</feature>
<dbReference type="EMBL" id="BNDV01000008">
    <property type="protein sequence ID" value="GHI14876.1"/>
    <property type="molecule type" value="Genomic_DNA"/>
</dbReference>
<keyword evidence="1" id="KW-1133">Transmembrane helix</keyword>
<dbReference type="Proteomes" id="UP000660554">
    <property type="component" value="Unassembled WGS sequence"/>
</dbReference>
<protein>
    <recommendedName>
        <fullName evidence="4">Integral membrane protein</fullName>
    </recommendedName>
</protein>
<keyword evidence="1" id="KW-0812">Transmembrane</keyword>
<gene>
    <name evidence="2" type="ORF">Scinn_43390</name>
</gene>
<sequence length="101" mass="10662">MPHMQNSPDLGRNSLDKKDPWAKFRGLAWWQLVLSIAPILLLPIGGAIGGAIGAAGMFANLSLARKPFGTPVKLVAMLGVALAAYLGYFLVAGLVYNLVKG</sequence>
<keyword evidence="3" id="KW-1185">Reference proteome</keyword>
<organism evidence="2 3">
    <name type="scientific">Streptomyces virginiae</name>
    <name type="common">Streptomyces cinnamonensis</name>
    <dbReference type="NCBI Taxonomy" id="1961"/>
    <lineage>
        <taxon>Bacteria</taxon>
        <taxon>Bacillati</taxon>
        <taxon>Actinomycetota</taxon>
        <taxon>Actinomycetes</taxon>
        <taxon>Kitasatosporales</taxon>
        <taxon>Streptomycetaceae</taxon>
        <taxon>Streptomyces</taxon>
    </lineage>
</organism>
<keyword evidence="1" id="KW-0472">Membrane</keyword>
<proteinExistence type="predicted"/>
<name>A0ABQ3NQ33_STRVG</name>